<name>A0A3P7JVE1_STRVU</name>
<gene>
    <name evidence="1" type="ORF">SVUK_LOCUS20021</name>
</gene>
<dbReference type="Proteomes" id="UP000270094">
    <property type="component" value="Unassembled WGS sequence"/>
</dbReference>
<dbReference type="GO" id="GO:0000902">
    <property type="term" value="P:cell morphogenesis"/>
    <property type="evidence" value="ECO:0007669"/>
    <property type="project" value="InterPro"/>
</dbReference>
<dbReference type="GO" id="GO:0030427">
    <property type="term" value="C:site of polarized growth"/>
    <property type="evidence" value="ECO:0007669"/>
    <property type="project" value="TreeGrafter"/>
</dbReference>
<accession>A0A3P7JVE1</accession>
<protein>
    <submittedName>
        <fullName evidence="1">Uncharacterized protein</fullName>
    </submittedName>
</protein>
<dbReference type="GO" id="GO:0031175">
    <property type="term" value="P:neuron projection development"/>
    <property type="evidence" value="ECO:0007669"/>
    <property type="project" value="TreeGrafter"/>
</dbReference>
<sequence length="105" mass="12150">MAGNTLQNMLAEFPEWREHIIIAEITLLHNQLTDFYPAVLDEALRLLHQMVVTWKSAALQEKKKEQEKENNEHSNHITPPLYVLNYASVLHAVEGFALVMLCQIR</sequence>
<dbReference type="AlphaFoldDB" id="A0A3P7JVE1"/>
<dbReference type="PANTHER" id="PTHR12295">
    <property type="entry name" value="FURRY-RELATED"/>
    <property type="match status" value="1"/>
</dbReference>
<dbReference type="GO" id="GO:0005938">
    <property type="term" value="C:cell cortex"/>
    <property type="evidence" value="ECO:0007669"/>
    <property type="project" value="TreeGrafter"/>
</dbReference>
<reference evidence="1 2" key="1">
    <citation type="submission" date="2018-11" db="EMBL/GenBank/DDBJ databases">
        <authorList>
            <consortium name="Pathogen Informatics"/>
        </authorList>
    </citation>
    <scope>NUCLEOTIDE SEQUENCE [LARGE SCALE GENOMIC DNA]</scope>
</reference>
<dbReference type="PANTHER" id="PTHR12295:SF30">
    <property type="entry name" value="PROTEIN FURRY"/>
    <property type="match status" value="1"/>
</dbReference>
<dbReference type="EMBL" id="UYYB01135476">
    <property type="protein sequence ID" value="VDM85023.1"/>
    <property type="molecule type" value="Genomic_DNA"/>
</dbReference>
<dbReference type="OrthoDB" id="6287725at2759"/>
<proteinExistence type="predicted"/>
<organism evidence="1 2">
    <name type="scientific">Strongylus vulgaris</name>
    <name type="common">Blood worm</name>
    <dbReference type="NCBI Taxonomy" id="40348"/>
    <lineage>
        <taxon>Eukaryota</taxon>
        <taxon>Metazoa</taxon>
        <taxon>Ecdysozoa</taxon>
        <taxon>Nematoda</taxon>
        <taxon>Chromadorea</taxon>
        <taxon>Rhabditida</taxon>
        <taxon>Rhabditina</taxon>
        <taxon>Rhabditomorpha</taxon>
        <taxon>Strongyloidea</taxon>
        <taxon>Strongylidae</taxon>
        <taxon>Strongylus</taxon>
    </lineage>
</organism>
<keyword evidence="2" id="KW-1185">Reference proteome</keyword>
<evidence type="ECO:0000313" key="2">
    <source>
        <dbReference type="Proteomes" id="UP000270094"/>
    </source>
</evidence>
<evidence type="ECO:0000313" key="1">
    <source>
        <dbReference type="EMBL" id="VDM85023.1"/>
    </source>
</evidence>
<dbReference type="InterPro" id="IPR039867">
    <property type="entry name" value="Furry/Tao3/Mor2"/>
</dbReference>